<keyword evidence="3" id="KW-0808">Transferase</keyword>
<keyword evidence="4" id="KW-0663">Pyridoxal phosphate</keyword>
<comment type="caution">
    <text evidence="6">The sequence shown here is derived from an EMBL/GenBank/DDBJ whole genome shotgun (WGS) entry which is preliminary data.</text>
</comment>
<dbReference type="SUPFAM" id="SSF53383">
    <property type="entry name" value="PLP-dependent transferases"/>
    <property type="match status" value="1"/>
</dbReference>
<sequence length="214" mass="23981">MLEGWCREKNFRCWEIVVGLNSEAINRSYGLLLIDNPTGSVSSWHQLKQLVEFAKANGSMIIYDSAYSAYISNESPRSIFEIPGAKECPAWVDIVSKELLYANRYPVIRDYNHIVHTCFNGASNIVQAGGLACCTKNKHRILHGKCQSTVDMFESLGLKVHEGKNSPYAWVHFPGYSSWSLEPSSLMVDSLRVSILVWAWLRRAIGPLPGTTPS</sequence>
<dbReference type="EMBL" id="JAYKXN010000003">
    <property type="protein sequence ID" value="KAK7301154.1"/>
    <property type="molecule type" value="Genomic_DNA"/>
</dbReference>
<keyword evidence="2" id="KW-0032">Aminotransferase</keyword>
<feature type="domain" description="Aminotransferase class I/classII large" evidence="5">
    <location>
        <begin position="35"/>
        <end position="87"/>
    </location>
</feature>
<dbReference type="Gene3D" id="3.90.1150.10">
    <property type="entry name" value="Aspartate Aminotransferase, domain 1"/>
    <property type="match status" value="1"/>
</dbReference>
<dbReference type="AlphaFoldDB" id="A0AAN9JN05"/>
<dbReference type="InterPro" id="IPR019942">
    <property type="entry name" value="DapL/ALD1"/>
</dbReference>
<name>A0AAN9JN05_CLITE</name>
<reference evidence="6 7" key="1">
    <citation type="submission" date="2024-01" db="EMBL/GenBank/DDBJ databases">
        <title>The genomes of 5 underutilized Papilionoideae crops provide insights into root nodulation and disease resistance.</title>
        <authorList>
            <person name="Yuan L."/>
        </authorList>
    </citation>
    <scope>NUCLEOTIDE SEQUENCE [LARGE SCALE GENOMIC DNA]</scope>
    <source>
        <strain evidence="6">LY-2023</strain>
        <tissue evidence="6">Leaf</tissue>
    </source>
</reference>
<evidence type="ECO:0000256" key="4">
    <source>
        <dbReference type="ARBA" id="ARBA00022898"/>
    </source>
</evidence>
<evidence type="ECO:0000313" key="7">
    <source>
        <dbReference type="Proteomes" id="UP001359559"/>
    </source>
</evidence>
<evidence type="ECO:0000256" key="2">
    <source>
        <dbReference type="ARBA" id="ARBA00022576"/>
    </source>
</evidence>
<comment type="cofactor">
    <cofactor evidence="1">
        <name>pyridoxal 5'-phosphate</name>
        <dbReference type="ChEBI" id="CHEBI:597326"/>
    </cofactor>
</comment>
<dbReference type="InterPro" id="IPR015424">
    <property type="entry name" value="PyrdxlP-dep_Trfase"/>
</dbReference>
<dbReference type="PANTHER" id="PTHR43144">
    <property type="entry name" value="AMINOTRANSFERASE"/>
    <property type="match status" value="1"/>
</dbReference>
<organism evidence="6 7">
    <name type="scientific">Clitoria ternatea</name>
    <name type="common">Butterfly pea</name>
    <dbReference type="NCBI Taxonomy" id="43366"/>
    <lineage>
        <taxon>Eukaryota</taxon>
        <taxon>Viridiplantae</taxon>
        <taxon>Streptophyta</taxon>
        <taxon>Embryophyta</taxon>
        <taxon>Tracheophyta</taxon>
        <taxon>Spermatophyta</taxon>
        <taxon>Magnoliopsida</taxon>
        <taxon>eudicotyledons</taxon>
        <taxon>Gunneridae</taxon>
        <taxon>Pentapetalae</taxon>
        <taxon>rosids</taxon>
        <taxon>fabids</taxon>
        <taxon>Fabales</taxon>
        <taxon>Fabaceae</taxon>
        <taxon>Papilionoideae</taxon>
        <taxon>50 kb inversion clade</taxon>
        <taxon>NPAAA clade</taxon>
        <taxon>indigoferoid/millettioid clade</taxon>
        <taxon>Phaseoleae</taxon>
        <taxon>Clitoria</taxon>
    </lineage>
</organism>
<keyword evidence="7" id="KW-1185">Reference proteome</keyword>
<dbReference type="GO" id="GO:0008483">
    <property type="term" value="F:transaminase activity"/>
    <property type="evidence" value="ECO:0007669"/>
    <property type="project" value="UniProtKB-KW"/>
</dbReference>
<dbReference type="GO" id="GO:0030170">
    <property type="term" value="F:pyridoxal phosphate binding"/>
    <property type="evidence" value="ECO:0007669"/>
    <property type="project" value="InterPro"/>
</dbReference>
<gene>
    <name evidence="6" type="ORF">RJT34_12015</name>
</gene>
<protein>
    <recommendedName>
        <fullName evidence="5">Aminotransferase class I/classII large domain-containing protein</fullName>
    </recommendedName>
</protein>
<evidence type="ECO:0000259" key="5">
    <source>
        <dbReference type="Pfam" id="PF00155"/>
    </source>
</evidence>
<proteinExistence type="predicted"/>
<evidence type="ECO:0000256" key="1">
    <source>
        <dbReference type="ARBA" id="ARBA00001933"/>
    </source>
</evidence>
<dbReference type="InterPro" id="IPR015421">
    <property type="entry name" value="PyrdxlP-dep_Trfase_major"/>
</dbReference>
<evidence type="ECO:0000313" key="6">
    <source>
        <dbReference type="EMBL" id="KAK7301154.1"/>
    </source>
</evidence>
<dbReference type="Pfam" id="PF00155">
    <property type="entry name" value="Aminotran_1_2"/>
    <property type="match status" value="1"/>
</dbReference>
<accession>A0AAN9JN05</accession>
<dbReference type="InterPro" id="IPR004839">
    <property type="entry name" value="Aminotransferase_I/II_large"/>
</dbReference>
<dbReference type="Proteomes" id="UP001359559">
    <property type="component" value="Unassembled WGS sequence"/>
</dbReference>
<dbReference type="InterPro" id="IPR015422">
    <property type="entry name" value="PyrdxlP-dep_Trfase_small"/>
</dbReference>
<evidence type="ECO:0000256" key="3">
    <source>
        <dbReference type="ARBA" id="ARBA00022679"/>
    </source>
</evidence>
<dbReference type="Gene3D" id="3.40.640.10">
    <property type="entry name" value="Type I PLP-dependent aspartate aminotransferase-like (Major domain)"/>
    <property type="match status" value="1"/>
</dbReference>